<proteinExistence type="predicted"/>
<accession>A0ACB9N960</accession>
<comment type="caution">
    <text evidence="1">The sequence shown here is derived from an EMBL/GenBank/DDBJ whole genome shotgun (WGS) entry which is preliminary data.</text>
</comment>
<protein>
    <submittedName>
        <fullName evidence="1">Uncharacterized protein</fullName>
    </submittedName>
</protein>
<sequence>MKAEELVNLYDSFWFELQILKENPSPCNSTSSLPNPDHEIQRESLKLDLSDFPSSFTRSLSDELSSISSFKHDSFSPKSVLLKPKLYKEASNPRQKNQIKRKKTKIRELQQGQKSKSLSELEFEELKGFMDLGFVFSEEDKDSNLALIIPGLQRLGMNEEEKEGFDKNSAIPRPYLSEAWEVLDQKKEKPLGNWRIPSLSNEVSMKDSLKCWAHAVASAVR</sequence>
<evidence type="ECO:0000313" key="1">
    <source>
        <dbReference type="EMBL" id="KAI4332516.1"/>
    </source>
</evidence>
<name>A0ACB9N960_BAUVA</name>
<gene>
    <name evidence="1" type="ORF">L6164_017418</name>
</gene>
<dbReference type="Proteomes" id="UP000828941">
    <property type="component" value="Chromosome 7"/>
</dbReference>
<evidence type="ECO:0000313" key="2">
    <source>
        <dbReference type="Proteomes" id="UP000828941"/>
    </source>
</evidence>
<dbReference type="EMBL" id="CM039432">
    <property type="protein sequence ID" value="KAI4332516.1"/>
    <property type="molecule type" value="Genomic_DNA"/>
</dbReference>
<reference evidence="1 2" key="1">
    <citation type="journal article" date="2022" name="DNA Res.">
        <title>Chromosomal-level genome assembly of the orchid tree Bauhinia variegata (Leguminosae; Cercidoideae) supports the allotetraploid origin hypothesis of Bauhinia.</title>
        <authorList>
            <person name="Zhong Y."/>
            <person name="Chen Y."/>
            <person name="Zheng D."/>
            <person name="Pang J."/>
            <person name="Liu Y."/>
            <person name="Luo S."/>
            <person name="Meng S."/>
            <person name="Qian L."/>
            <person name="Wei D."/>
            <person name="Dai S."/>
            <person name="Zhou R."/>
        </authorList>
    </citation>
    <scope>NUCLEOTIDE SEQUENCE [LARGE SCALE GENOMIC DNA]</scope>
    <source>
        <strain evidence="1">BV-YZ2020</strain>
    </source>
</reference>
<keyword evidence="2" id="KW-1185">Reference proteome</keyword>
<organism evidence="1 2">
    <name type="scientific">Bauhinia variegata</name>
    <name type="common">Purple orchid tree</name>
    <name type="synonym">Phanera variegata</name>
    <dbReference type="NCBI Taxonomy" id="167791"/>
    <lineage>
        <taxon>Eukaryota</taxon>
        <taxon>Viridiplantae</taxon>
        <taxon>Streptophyta</taxon>
        <taxon>Embryophyta</taxon>
        <taxon>Tracheophyta</taxon>
        <taxon>Spermatophyta</taxon>
        <taxon>Magnoliopsida</taxon>
        <taxon>eudicotyledons</taxon>
        <taxon>Gunneridae</taxon>
        <taxon>Pentapetalae</taxon>
        <taxon>rosids</taxon>
        <taxon>fabids</taxon>
        <taxon>Fabales</taxon>
        <taxon>Fabaceae</taxon>
        <taxon>Cercidoideae</taxon>
        <taxon>Cercideae</taxon>
        <taxon>Bauhiniinae</taxon>
        <taxon>Bauhinia</taxon>
    </lineage>
</organism>